<feature type="non-terminal residue" evidence="1">
    <location>
        <position position="1"/>
    </location>
</feature>
<dbReference type="EMBL" id="BARW01000258">
    <property type="protein sequence ID" value="GAI61716.1"/>
    <property type="molecule type" value="Genomic_DNA"/>
</dbReference>
<organism evidence="1">
    <name type="scientific">marine sediment metagenome</name>
    <dbReference type="NCBI Taxonomy" id="412755"/>
    <lineage>
        <taxon>unclassified sequences</taxon>
        <taxon>metagenomes</taxon>
        <taxon>ecological metagenomes</taxon>
    </lineage>
</organism>
<protein>
    <submittedName>
        <fullName evidence="1">Uncharacterized protein</fullName>
    </submittedName>
</protein>
<evidence type="ECO:0000313" key="1">
    <source>
        <dbReference type="EMBL" id="GAI61716.1"/>
    </source>
</evidence>
<sequence length="158" mass="18077">RGISWDDYHEIATSDWRFGAQLMAYLIESPYEEGDARIALAEACAEHVPVELLQRVPEGGISVDEAHRILDNTPYKALALWADILCANTGNFFLDTDYEMLWSGGALPEWDQETVEILTRHWQQANLIEQEILDLYEVLEGDPATRFGEILNLILERR</sequence>
<proteinExistence type="predicted"/>
<gene>
    <name evidence="1" type="ORF">S12H4_01337</name>
</gene>
<accession>X1R3R5</accession>
<dbReference type="AlphaFoldDB" id="X1R3R5"/>
<name>X1R3R5_9ZZZZ</name>
<reference evidence="1" key="1">
    <citation type="journal article" date="2014" name="Front. Microbiol.">
        <title>High frequency of phylogenetically diverse reductive dehalogenase-homologous genes in deep subseafloor sedimentary metagenomes.</title>
        <authorList>
            <person name="Kawai M."/>
            <person name="Futagami T."/>
            <person name="Toyoda A."/>
            <person name="Takaki Y."/>
            <person name="Nishi S."/>
            <person name="Hori S."/>
            <person name="Arai W."/>
            <person name="Tsubouchi T."/>
            <person name="Morono Y."/>
            <person name="Uchiyama I."/>
            <person name="Ito T."/>
            <person name="Fujiyama A."/>
            <person name="Inagaki F."/>
            <person name="Takami H."/>
        </authorList>
    </citation>
    <scope>NUCLEOTIDE SEQUENCE</scope>
    <source>
        <strain evidence="1">Expedition CK06-06</strain>
    </source>
</reference>
<comment type="caution">
    <text evidence="1">The sequence shown here is derived from an EMBL/GenBank/DDBJ whole genome shotgun (WGS) entry which is preliminary data.</text>
</comment>